<reference evidence="2 3" key="1">
    <citation type="journal article" date="2024" name="J Genomics">
        <title>Draft genome sequencing and assembly of Favolaschia claudopus CIRM-BRFM 2984 isolated from oak limbs.</title>
        <authorList>
            <person name="Navarro D."/>
            <person name="Drula E."/>
            <person name="Chaduli D."/>
            <person name="Cazenave R."/>
            <person name="Ahrendt S."/>
            <person name="Wang J."/>
            <person name="Lipzen A."/>
            <person name="Daum C."/>
            <person name="Barry K."/>
            <person name="Grigoriev I.V."/>
            <person name="Favel A."/>
            <person name="Rosso M.N."/>
            <person name="Martin F."/>
        </authorList>
    </citation>
    <scope>NUCLEOTIDE SEQUENCE [LARGE SCALE GENOMIC DNA]</scope>
    <source>
        <strain evidence="2 3">CIRM-BRFM 2984</strain>
    </source>
</reference>
<evidence type="ECO:0000313" key="3">
    <source>
        <dbReference type="Proteomes" id="UP001362999"/>
    </source>
</evidence>
<feature type="region of interest" description="Disordered" evidence="1">
    <location>
        <begin position="1"/>
        <end position="24"/>
    </location>
</feature>
<feature type="region of interest" description="Disordered" evidence="1">
    <location>
        <begin position="44"/>
        <end position="69"/>
    </location>
</feature>
<accession>A0AAV9Z8K9</accession>
<protein>
    <submittedName>
        <fullName evidence="2">Uncharacterized protein</fullName>
    </submittedName>
</protein>
<proteinExistence type="predicted"/>
<evidence type="ECO:0000313" key="2">
    <source>
        <dbReference type="EMBL" id="KAK6974557.1"/>
    </source>
</evidence>
<feature type="compositionally biased region" description="Basic and acidic residues" evidence="1">
    <location>
        <begin position="1"/>
        <end position="13"/>
    </location>
</feature>
<feature type="compositionally biased region" description="Basic and acidic residues" evidence="1">
    <location>
        <begin position="386"/>
        <end position="401"/>
    </location>
</feature>
<evidence type="ECO:0000256" key="1">
    <source>
        <dbReference type="SAM" id="MobiDB-lite"/>
    </source>
</evidence>
<dbReference type="Proteomes" id="UP001362999">
    <property type="component" value="Unassembled WGS sequence"/>
</dbReference>
<name>A0AAV9Z8K9_9AGAR</name>
<comment type="caution">
    <text evidence="2">The sequence shown here is derived from an EMBL/GenBank/DDBJ whole genome shotgun (WGS) entry which is preliminary data.</text>
</comment>
<organism evidence="2 3">
    <name type="scientific">Favolaschia claudopus</name>
    <dbReference type="NCBI Taxonomy" id="2862362"/>
    <lineage>
        <taxon>Eukaryota</taxon>
        <taxon>Fungi</taxon>
        <taxon>Dikarya</taxon>
        <taxon>Basidiomycota</taxon>
        <taxon>Agaricomycotina</taxon>
        <taxon>Agaricomycetes</taxon>
        <taxon>Agaricomycetidae</taxon>
        <taxon>Agaricales</taxon>
        <taxon>Marasmiineae</taxon>
        <taxon>Mycenaceae</taxon>
        <taxon>Favolaschia</taxon>
    </lineage>
</organism>
<sequence length="428" mass="45897">MSLKYRTEGKRTASEGAQGNKRTLSDEVAAVGAAFDTSVGDANQLEASVSSKSHHKSSEHHASESTLAGKWGLPVDEVAASTGAKLTRSTRSNLPKRLELSGTSGVVHDSAARINQRLELSGSAGTANDSAAKRLELSGTSGAANDSAASILAASGELQPGSLPGVDQNALTTHSSPRIRRSELEEYLEDFHNRIGDESSLSELSESESEAEEIFAPAVVQTKEWTVVGNKADFAAEGGKKAKEYVPLNNMNTDNKFFPTWFDLDFESTREFETAPFIPEFPVLDTKLFGNIFEELSDNEDVIGLFVNDSPSDDSDSELSENELNAAVQAALLDHYKNSKVTDLGMGRRAGSSKVKLGATTFAKTEYKAPSDKPKATFVQGSSKGKGVDQGEKGPDYERLRKLAKKGLNTGNKAGKKAHKNVQENHLK</sequence>
<dbReference type="EMBL" id="JAWWNJ010000183">
    <property type="protein sequence ID" value="KAK6974557.1"/>
    <property type="molecule type" value="Genomic_DNA"/>
</dbReference>
<feature type="non-terminal residue" evidence="2">
    <location>
        <position position="428"/>
    </location>
</feature>
<dbReference type="AlphaFoldDB" id="A0AAV9Z8K9"/>
<feature type="region of interest" description="Disordered" evidence="1">
    <location>
        <begin position="369"/>
        <end position="428"/>
    </location>
</feature>
<keyword evidence="3" id="KW-1185">Reference proteome</keyword>
<gene>
    <name evidence="2" type="ORF">R3P38DRAFT_2668285</name>
</gene>